<evidence type="ECO:0000313" key="4">
    <source>
        <dbReference type="Proteomes" id="UP000766595"/>
    </source>
</evidence>
<dbReference type="AlphaFoldDB" id="A0A947GAU1"/>
<proteinExistence type="predicted"/>
<keyword evidence="4" id="KW-1185">Reference proteome</keyword>
<gene>
    <name evidence="3" type="ORF">KL771_08570</name>
</gene>
<feature type="transmembrane region" description="Helical" evidence="2">
    <location>
        <begin position="48"/>
        <end position="71"/>
    </location>
</feature>
<evidence type="ECO:0000256" key="2">
    <source>
        <dbReference type="SAM" id="Phobius"/>
    </source>
</evidence>
<feature type="region of interest" description="Disordered" evidence="1">
    <location>
        <begin position="132"/>
        <end position="205"/>
    </location>
</feature>
<protein>
    <submittedName>
        <fullName evidence="3">Uncharacterized protein</fullName>
    </submittedName>
</protein>
<feature type="transmembrane region" description="Helical" evidence="2">
    <location>
        <begin position="78"/>
        <end position="96"/>
    </location>
</feature>
<sequence length="205" mass="21488">MIVFRLLWRLIVITVGYLAAVSQVLSHLPPEFRDAAEIWRSFGPLADFGAFLVAYAIVLSVSFVPGILLALVSEIIGLRSLGYYLVAGGLIGLWAARPPLGIIAAQPFAPALAAGFVGGFVYWLIAGRGAGRSQPMPAATSGQGPVPEPRRTGGPHSAPPPSPSPSPRRPASAVPSIAPPHTGPRRPPPPPSTPPRPPVVDRKSR</sequence>
<keyword evidence="2" id="KW-1133">Transmembrane helix</keyword>
<keyword evidence="2" id="KW-0812">Transmembrane</keyword>
<evidence type="ECO:0000313" key="3">
    <source>
        <dbReference type="EMBL" id="MBT9289503.1"/>
    </source>
</evidence>
<accession>A0A947GAU1</accession>
<name>A0A947GAU1_9HYPH</name>
<evidence type="ECO:0000256" key="1">
    <source>
        <dbReference type="SAM" id="MobiDB-lite"/>
    </source>
</evidence>
<reference evidence="3 4" key="1">
    <citation type="submission" date="2021-06" db="EMBL/GenBank/DDBJ databases">
        <authorList>
            <person name="Grouzdev D.S."/>
            <person name="Koziaeva V."/>
        </authorList>
    </citation>
    <scope>NUCLEOTIDE SEQUENCE [LARGE SCALE GENOMIC DNA]</scope>
    <source>
        <strain evidence="3 4">22</strain>
    </source>
</reference>
<feature type="transmembrane region" description="Helical" evidence="2">
    <location>
        <begin position="7"/>
        <end position="28"/>
    </location>
</feature>
<dbReference type="Proteomes" id="UP000766595">
    <property type="component" value="Unassembled WGS sequence"/>
</dbReference>
<keyword evidence="2" id="KW-0472">Membrane</keyword>
<organism evidence="3 4">
    <name type="scientific">Prosthecodimorpha staleyi</name>
    <dbReference type="NCBI Taxonomy" id="2840188"/>
    <lineage>
        <taxon>Bacteria</taxon>
        <taxon>Pseudomonadati</taxon>
        <taxon>Pseudomonadota</taxon>
        <taxon>Alphaproteobacteria</taxon>
        <taxon>Hyphomicrobiales</taxon>
        <taxon>Ancalomicrobiaceae</taxon>
        <taxon>Prosthecodimorpha</taxon>
    </lineage>
</organism>
<feature type="transmembrane region" description="Helical" evidence="2">
    <location>
        <begin position="108"/>
        <end position="126"/>
    </location>
</feature>
<comment type="caution">
    <text evidence="3">The sequence shown here is derived from an EMBL/GenBank/DDBJ whole genome shotgun (WGS) entry which is preliminary data.</text>
</comment>
<dbReference type="EMBL" id="JAHHZF010000004">
    <property type="protein sequence ID" value="MBT9289503.1"/>
    <property type="molecule type" value="Genomic_DNA"/>
</dbReference>
<feature type="compositionally biased region" description="Pro residues" evidence="1">
    <location>
        <begin position="177"/>
        <end position="198"/>
    </location>
</feature>
<dbReference type="RefSeq" id="WP_261968138.1">
    <property type="nucleotide sequence ID" value="NZ_JAHHZF010000004.1"/>
</dbReference>
<feature type="compositionally biased region" description="Pro residues" evidence="1">
    <location>
        <begin position="157"/>
        <end position="168"/>
    </location>
</feature>